<keyword evidence="2" id="KW-1185">Reference proteome</keyword>
<evidence type="ECO:0000313" key="1">
    <source>
        <dbReference type="EMBL" id="ODQ73416.1"/>
    </source>
</evidence>
<sequence>MWSVHSFGVPSHMEIITFRVIRNVKDLASGSNIWLSRCSRNDDTTSMKSS</sequence>
<proteinExistence type="predicted"/>
<protein>
    <submittedName>
        <fullName evidence="1">Uncharacterized protein</fullName>
    </submittedName>
</protein>
<gene>
    <name evidence="1" type="ORF">LIPSTDRAFT_70375</name>
</gene>
<organism evidence="1 2">
    <name type="scientific">Lipomyces starkeyi NRRL Y-11557</name>
    <dbReference type="NCBI Taxonomy" id="675824"/>
    <lineage>
        <taxon>Eukaryota</taxon>
        <taxon>Fungi</taxon>
        <taxon>Dikarya</taxon>
        <taxon>Ascomycota</taxon>
        <taxon>Saccharomycotina</taxon>
        <taxon>Lipomycetes</taxon>
        <taxon>Lipomycetales</taxon>
        <taxon>Lipomycetaceae</taxon>
        <taxon>Lipomyces</taxon>
    </lineage>
</organism>
<reference evidence="1 2" key="1">
    <citation type="journal article" date="2016" name="Proc. Natl. Acad. Sci. U.S.A.">
        <title>Comparative genomics of biotechnologically important yeasts.</title>
        <authorList>
            <person name="Riley R."/>
            <person name="Haridas S."/>
            <person name="Wolfe K.H."/>
            <person name="Lopes M.R."/>
            <person name="Hittinger C.T."/>
            <person name="Goeker M."/>
            <person name="Salamov A.A."/>
            <person name="Wisecaver J.H."/>
            <person name="Long T.M."/>
            <person name="Calvey C.H."/>
            <person name="Aerts A.L."/>
            <person name="Barry K.W."/>
            <person name="Choi C."/>
            <person name="Clum A."/>
            <person name="Coughlan A.Y."/>
            <person name="Deshpande S."/>
            <person name="Douglass A.P."/>
            <person name="Hanson S.J."/>
            <person name="Klenk H.-P."/>
            <person name="LaButti K.M."/>
            <person name="Lapidus A."/>
            <person name="Lindquist E.A."/>
            <person name="Lipzen A.M."/>
            <person name="Meier-Kolthoff J.P."/>
            <person name="Ohm R.A."/>
            <person name="Otillar R.P."/>
            <person name="Pangilinan J.L."/>
            <person name="Peng Y."/>
            <person name="Rokas A."/>
            <person name="Rosa C.A."/>
            <person name="Scheuner C."/>
            <person name="Sibirny A.A."/>
            <person name="Slot J.C."/>
            <person name="Stielow J.B."/>
            <person name="Sun H."/>
            <person name="Kurtzman C.P."/>
            <person name="Blackwell M."/>
            <person name="Grigoriev I.V."/>
            <person name="Jeffries T.W."/>
        </authorList>
    </citation>
    <scope>NUCLEOTIDE SEQUENCE [LARGE SCALE GENOMIC DNA]</scope>
    <source>
        <strain evidence="1 2">NRRL Y-11557</strain>
    </source>
</reference>
<accession>A0A1E3Q6X8</accession>
<evidence type="ECO:0000313" key="2">
    <source>
        <dbReference type="Proteomes" id="UP000094385"/>
    </source>
</evidence>
<dbReference type="AlphaFoldDB" id="A0A1E3Q6X8"/>
<dbReference type="EMBL" id="KV454293">
    <property type="protein sequence ID" value="ODQ73416.1"/>
    <property type="molecule type" value="Genomic_DNA"/>
</dbReference>
<name>A0A1E3Q6X8_LIPST</name>
<dbReference type="Proteomes" id="UP000094385">
    <property type="component" value="Unassembled WGS sequence"/>
</dbReference>